<evidence type="ECO:0000313" key="1">
    <source>
        <dbReference type="EMBL" id="VEL32233.1"/>
    </source>
</evidence>
<keyword evidence="2" id="KW-1185">Reference proteome</keyword>
<comment type="caution">
    <text evidence="1">The sequence shown here is derived from an EMBL/GenBank/DDBJ whole genome shotgun (WGS) entry which is preliminary data.</text>
</comment>
<dbReference type="EMBL" id="CAAALY010131809">
    <property type="protein sequence ID" value="VEL32233.1"/>
    <property type="molecule type" value="Genomic_DNA"/>
</dbReference>
<feature type="non-terminal residue" evidence="1">
    <location>
        <position position="227"/>
    </location>
</feature>
<dbReference type="AlphaFoldDB" id="A0A448XAH2"/>
<organism evidence="1 2">
    <name type="scientific">Protopolystoma xenopodis</name>
    <dbReference type="NCBI Taxonomy" id="117903"/>
    <lineage>
        <taxon>Eukaryota</taxon>
        <taxon>Metazoa</taxon>
        <taxon>Spiralia</taxon>
        <taxon>Lophotrochozoa</taxon>
        <taxon>Platyhelminthes</taxon>
        <taxon>Monogenea</taxon>
        <taxon>Polyopisthocotylea</taxon>
        <taxon>Polystomatidea</taxon>
        <taxon>Polystomatidae</taxon>
        <taxon>Protopolystoma</taxon>
    </lineage>
</organism>
<gene>
    <name evidence="1" type="ORF">PXEA_LOCUS25673</name>
</gene>
<dbReference type="Proteomes" id="UP000784294">
    <property type="component" value="Unassembled WGS sequence"/>
</dbReference>
<protein>
    <submittedName>
        <fullName evidence="1">Uncharacterized protein</fullName>
    </submittedName>
</protein>
<proteinExistence type="predicted"/>
<evidence type="ECO:0000313" key="2">
    <source>
        <dbReference type="Proteomes" id="UP000784294"/>
    </source>
</evidence>
<name>A0A448XAH2_9PLAT</name>
<accession>A0A448XAH2</accession>
<sequence length="227" mass="25302">MTRKDIAFSENLQLTISDDGQPVLSQTEKLHFHSDLVPASNSPSDKFSLGATTSSGLRIKLSGWSDTNITPEAQKRTSRLIMFTGQHLFSIQPARDCYEQNIELVGISGDHIKQNFNYDSAENVCASNDKNGHHFSKHNGSESAVTSRRLSFSESECMFCQQVYASSQQAVVSGLPNANRSAETWRTLIGEKKDQNPGETDIPVRARVVREILPGQRLLLWFSQRLS</sequence>
<reference evidence="1" key="1">
    <citation type="submission" date="2018-11" db="EMBL/GenBank/DDBJ databases">
        <authorList>
            <consortium name="Pathogen Informatics"/>
        </authorList>
    </citation>
    <scope>NUCLEOTIDE SEQUENCE</scope>
</reference>